<dbReference type="InterPro" id="IPR011629">
    <property type="entry name" value="CobW-like_C"/>
</dbReference>
<accession>A0ABP6LWW7</accession>
<dbReference type="EMBL" id="BAAAVT010000010">
    <property type="protein sequence ID" value="GAA3064994.1"/>
    <property type="molecule type" value="Genomic_DNA"/>
</dbReference>
<dbReference type="InterPro" id="IPR051927">
    <property type="entry name" value="Zn_Chap_cDPG_Synth"/>
</dbReference>
<protein>
    <submittedName>
        <fullName evidence="2">GTP-binding protein</fullName>
    </submittedName>
</protein>
<name>A0ABP6LWW7_9MICC</name>
<evidence type="ECO:0000259" key="1">
    <source>
        <dbReference type="SMART" id="SM00833"/>
    </source>
</evidence>
<sequence>MEITPEDEPQGASIGGRVDVVAVVGACAPERQELAARLARAENRVLLPARRMRAEPEVLDQAVTLLGRMRAAQGLVVEHPLETPAMEIIGLLADPTMATRLSAVVCVVDAAHLLDDLETEDFVPLQDGAHHAARAELMVQQIEYASDIVLVNTSGLPAHRLRTLEALLSALSPRATVRRDGGVSDGWPRRSTEYSQEQTRAGWICQLNGDFAPEVTTEDVTVMRYDQLRPFHPGRLHAVLETFFFERGAGQVLRSAGFCRLATRPHVTAQWDHVGAGFALEPVSFDHQMREEDEVLAFGQDVAVVGLGLDTRRLTAALDEAALDDDELAAGPMAWSTFPDPFPDWRTAPNL</sequence>
<dbReference type="RefSeq" id="WP_344681640.1">
    <property type="nucleotide sequence ID" value="NZ_BAAAVT010000010.1"/>
</dbReference>
<keyword evidence="3" id="KW-1185">Reference proteome</keyword>
<dbReference type="SMART" id="SM00833">
    <property type="entry name" value="CobW_C"/>
    <property type="match status" value="1"/>
</dbReference>
<gene>
    <name evidence="2" type="ORF">GCM10010529_17440</name>
</gene>
<reference evidence="3" key="1">
    <citation type="journal article" date="2019" name="Int. J. Syst. Evol. Microbiol.">
        <title>The Global Catalogue of Microorganisms (GCM) 10K type strain sequencing project: providing services to taxonomists for standard genome sequencing and annotation.</title>
        <authorList>
            <consortium name="The Broad Institute Genomics Platform"/>
            <consortium name="The Broad Institute Genome Sequencing Center for Infectious Disease"/>
            <person name="Wu L."/>
            <person name="Ma J."/>
        </authorList>
    </citation>
    <scope>NUCLEOTIDE SEQUENCE [LARGE SCALE GENOMIC DNA]</scope>
    <source>
        <strain evidence="3">JCM 14309</strain>
    </source>
</reference>
<dbReference type="InterPro" id="IPR027417">
    <property type="entry name" value="P-loop_NTPase"/>
</dbReference>
<dbReference type="Pfam" id="PF07683">
    <property type="entry name" value="CobW_C"/>
    <property type="match status" value="1"/>
</dbReference>
<dbReference type="Gene3D" id="3.40.50.300">
    <property type="entry name" value="P-loop containing nucleotide triphosphate hydrolases"/>
    <property type="match status" value="1"/>
</dbReference>
<dbReference type="PANTHER" id="PTHR43603">
    <property type="entry name" value="COBW DOMAIN-CONTAINING PROTEIN DDB_G0274527"/>
    <property type="match status" value="1"/>
</dbReference>
<evidence type="ECO:0000313" key="2">
    <source>
        <dbReference type="EMBL" id="GAA3064994.1"/>
    </source>
</evidence>
<organism evidence="2 3">
    <name type="scientific">Nesterenkonia aethiopica</name>
    <dbReference type="NCBI Taxonomy" id="269144"/>
    <lineage>
        <taxon>Bacteria</taxon>
        <taxon>Bacillati</taxon>
        <taxon>Actinomycetota</taxon>
        <taxon>Actinomycetes</taxon>
        <taxon>Micrococcales</taxon>
        <taxon>Micrococcaceae</taxon>
        <taxon>Nesterenkonia</taxon>
    </lineage>
</organism>
<comment type="caution">
    <text evidence="2">The sequence shown here is derived from an EMBL/GenBank/DDBJ whole genome shotgun (WGS) entry which is preliminary data.</text>
</comment>
<feature type="domain" description="CobW C-terminal" evidence="1">
    <location>
        <begin position="220"/>
        <end position="322"/>
    </location>
</feature>
<evidence type="ECO:0000313" key="3">
    <source>
        <dbReference type="Proteomes" id="UP001500236"/>
    </source>
</evidence>
<dbReference type="Proteomes" id="UP001500236">
    <property type="component" value="Unassembled WGS sequence"/>
</dbReference>
<proteinExistence type="predicted"/>
<dbReference type="PANTHER" id="PTHR43603:SF1">
    <property type="entry name" value="ZINC-REGULATED GTPASE METALLOPROTEIN ACTIVATOR 1"/>
    <property type="match status" value="1"/>
</dbReference>